<sequence length="355" mass="41437">MEGDSQKRLTHAIHNMLEFHSNILDFDTKMQAMMRECKERLIERARNSEKNSSMGWMKASHTSNEESSSRAVITMKARVVEAGIQLCNLVIDFVFMMSRRDELAEKIRKFKAAFEWATKLNSVVIDKIVNLLEMADREVRKMRRSEALKNKGKSVIADGNRDKRSKERIQVKQLVDQFFEQILYHIFDQFLEAVLHLEFITSHRRLPDSELRMKTALSMLECDVKHCETVVELLRQDIMALRTMFPIELEEDAKMAEAQNFMAPKIYELWIGLLDSSEQDVHRIRYAREMGIQSNLEGDVAAMNDEKDVVEDDQKRYSVQLQPTLNEGVEFQEPREEQVEVEKEATKPSKVCYCC</sequence>
<dbReference type="EMBL" id="CM017321">
    <property type="protein sequence ID" value="KAE7996299.1"/>
    <property type="molecule type" value="Genomic_DNA"/>
</dbReference>
<evidence type="ECO:0000313" key="1">
    <source>
        <dbReference type="EMBL" id="KAE7996299.1"/>
    </source>
</evidence>
<name>A0A5N6QCC2_9ROSI</name>
<reference evidence="1 2" key="1">
    <citation type="submission" date="2019-06" db="EMBL/GenBank/DDBJ databases">
        <title>A chromosomal-level reference genome of Carpinus fangiana (Coryloideae, Betulaceae).</title>
        <authorList>
            <person name="Yang X."/>
            <person name="Wang Z."/>
            <person name="Zhang L."/>
            <person name="Hao G."/>
            <person name="Liu J."/>
            <person name="Yang Y."/>
        </authorList>
    </citation>
    <scope>NUCLEOTIDE SEQUENCE [LARGE SCALE GENOMIC DNA]</scope>
    <source>
        <strain evidence="1">Cfa_2016G</strain>
        <tissue evidence="1">Leaf</tissue>
    </source>
</reference>
<dbReference type="Proteomes" id="UP000327013">
    <property type="component" value="Chromosome 1"/>
</dbReference>
<protein>
    <submittedName>
        <fullName evidence="1">Uncharacterized protein</fullName>
    </submittedName>
</protein>
<gene>
    <name evidence="1" type="ORF">FH972_001031</name>
</gene>
<organism evidence="1 2">
    <name type="scientific">Carpinus fangiana</name>
    <dbReference type="NCBI Taxonomy" id="176857"/>
    <lineage>
        <taxon>Eukaryota</taxon>
        <taxon>Viridiplantae</taxon>
        <taxon>Streptophyta</taxon>
        <taxon>Embryophyta</taxon>
        <taxon>Tracheophyta</taxon>
        <taxon>Spermatophyta</taxon>
        <taxon>Magnoliopsida</taxon>
        <taxon>eudicotyledons</taxon>
        <taxon>Gunneridae</taxon>
        <taxon>Pentapetalae</taxon>
        <taxon>rosids</taxon>
        <taxon>fabids</taxon>
        <taxon>Fagales</taxon>
        <taxon>Betulaceae</taxon>
        <taxon>Carpinus</taxon>
    </lineage>
</organism>
<dbReference type="AlphaFoldDB" id="A0A5N6QCC2"/>
<dbReference type="OrthoDB" id="1749942at2759"/>
<proteinExistence type="predicted"/>
<evidence type="ECO:0000313" key="2">
    <source>
        <dbReference type="Proteomes" id="UP000327013"/>
    </source>
</evidence>
<keyword evidence="2" id="KW-1185">Reference proteome</keyword>
<accession>A0A5N6QCC2</accession>